<reference evidence="1 2" key="1">
    <citation type="submission" date="2016-10" db="EMBL/GenBank/DDBJ databases">
        <authorList>
            <person name="Varghese N."/>
            <person name="Submissions S."/>
        </authorList>
    </citation>
    <scope>NUCLEOTIDE SEQUENCE [LARGE SCALE GENOMIC DNA]</scope>
    <source>
        <strain evidence="1 2">BS2777</strain>
    </source>
</reference>
<dbReference type="Proteomes" id="UP000182085">
    <property type="component" value="Chromosome I"/>
</dbReference>
<sequence length="249" mass="26880">MEKDYRKPCSKTVVCPVLSLGLVQGESTKPTCGPPPVSADAGGAKKGIAFDTAPQARIHLESHIPIPGFNAPSLPAKPMRDPSLSLIALSGVDPTEPVMVEVPLVQNDTTRTATPLLAGTRVGFADRYQQGDAHDSIEHSASFMRALERLRRGGALLFPVSAQRLDASLQFDLHTRNEIDDLINQYRLDALVSDSRSGAFHAACWAGYPKVGEPLEDGATLWFYGARWSRDSLVALAQAYRNAARLTSS</sequence>
<evidence type="ECO:0000313" key="1">
    <source>
        <dbReference type="EMBL" id="SDU92365.1"/>
    </source>
</evidence>
<gene>
    <name evidence="1" type="ORF">SAMN04490209_0739</name>
</gene>
<dbReference type="RefSeq" id="WP_231980905.1">
    <property type="nucleotide sequence ID" value="NZ_BAAAEG010000001.1"/>
</dbReference>
<proteinExistence type="predicted"/>
<keyword evidence="2" id="KW-1185">Reference proteome</keyword>
<accession>A0AAE8KXW6</accession>
<protein>
    <submittedName>
        <fullName evidence="1">Uncharacterized protein</fullName>
    </submittedName>
</protein>
<dbReference type="EMBL" id="LT629801">
    <property type="protein sequence ID" value="SDU92365.1"/>
    <property type="molecule type" value="Genomic_DNA"/>
</dbReference>
<dbReference type="AlphaFoldDB" id="A0AAE8KXW6"/>
<name>A0AAE8KXW6_9PSED</name>
<organism evidence="1 2">
    <name type="scientific">Pseudomonas rhodesiae</name>
    <dbReference type="NCBI Taxonomy" id="76760"/>
    <lineage>
        <taxon>Bacteria</taxon>
        <taxon>Pseudomonadati</taxon>
        <taxon>Pseudomonadota</taxon>
        <taxon>Gammaproteobacteria</taxon>
        <taxon>Pseudomonadales</taxon>
        <taxon>Pseudomonadaceae</taxon>
        <taxon>Pseudomonas</taxon>
    </lineage>
</organism>
<evidence type="ECO:0000313" key="2">
    <source>
        <dbReference type="Proteomes" id="UP000182085"/>
    </source>
</evidence>